<gene>
    <name evidence="1" type="ORF">IFO66_01395</name>
</gene>
<comment type="caution">
    <text evidence="1">The sequence shown here is derived from an EMBL/GenBank/DDBJ whole genome shotgun (WGS) entry which is preliminary data.</text>
</comment>
<dbReference type="Proteomes" id="UP000634529">
    <property type="component" value="Unassembled WGS sequence"/>
</dbReference>
<organism evidence="1 2">
    <name type="scientific">Paenibacillus arenosi</name>
    <dbReference type="NCBI Taxonomy" id="2774142"/>
    <lineage>
        <taxon>Bacteria</taxon>
        <taxon>Bacillati</taxon>
        <taxon>Bacillota</taxon>
        <taxon>Bacilli</taxon>
        <taxon>Bacillales</taxon>
        <taxon>Paenibacillaceae</taxon>
        <taxon>Paenibacillus</taxon>
    </lineage>
</organism>
<proteinExistence type="predicted"/>
<name>A0ABR9AS72_9BACL</name>
<keyword evidence="2" id="KW-1185">Reference proteome</keyword>
<dbReference type="EMBL" id="JACYTN010000001">
    <property type="protein sequence ID" value="MBD8496950.1"/>
    <property type="molecule type" value="Genomic_DNA"/>
</dbReference>
<dbReference type="RefSeq" id="WP_192023419.1">
    <property type="nucleotide sequence ID" value="NZ_JACYTN010000001.1"/>
</dbReference>
<sequence>MLKEITEVISKFCLDEIYLTGFVDFEEGELSEFVANTDYLIFEFGEQLIKLQSIEQYSKISISKVDTIQIDIDLEDVIPAKSRISGVIFNNPMLDNKIVNIEFFNLEVNNCELICDAFKLILFNKQEIFIDPSFLGINIGGYEVEELWKYNLPVGYKIKSTSIKF</sequence>
<accession>A0ABR9AS72</accession>
<evidence type="ECO:0000313" key="1">
    <source>
        <dbReference type="EMBL" id="MBD8496950.1"/>
    </source>
</evidence>
<evidence type="ECO:0000313" key="2">
    <source>
        <dbReference type="Proteomes" id="UP000634529"/>
    </source>
</evidence>
<reference evidence="1 2" key="1">
    <citation type="submission" date="2020-09" db="EMBL/GenBank/DDBJ databases">
        <title>Paenibacillus sp. CAU 1523 isolated from sand of Haeundae Beach.</title>
        <authorList>
            <person name="Kim W."/>
        </authorList>
    </citation>
    <scope>NUCLEOTIDE SEQUENCE [LARGE SCALE GENOMIC DNA]</scope>
    <source>
        <strain evidence="1 2">CAU 1523</strain>
    </source>
</reference>
<protein>
    <submittedName>
        <fullName evidence="1">Uncharacterized protein</fullName>
    </submittedName>
</protein>